<evidence type="ECO:0000313" key="1">
    <source>
        <dbReference type="EMBL" id="MST75459.1"/>
    </source>
</evidence>
<dbReference type="AlphaFoldDB" id="A0A6L5YU26"/>
<dbReference type="InterPro" id="IPR026989">
    <property type="entry name" value="TnpV"/>
</dbReference>
<organism evidence="1 2">
    <name type="scientific">Roseburia porci</name>
    <dbReference type="NCBI Taxonomy" id="2605790"/>
    <lineage>
        <taxon>Bacteria</taxon>
        <taxon>Bacillati</taxon>
        <taxon>Bacillota</taxon>
        <taxon>Clostridia</taxon>
        <taxon>Lachnospirales</taxon>
        <taxon>Lachnospiraceae</taxon>
        <taxon>Roseburia</taxon>
    </lineage>
</organism>
<gene>
    <name evidence="1" type="ORF">FYJ75_10590</name>
</gene>
<dbReference type="Proteomes" id="UP000474024">
    <property type="component" value="Unassembled WGS sequence"/>
</dbReference>
<sequence>MIMTTFERLGIEYKEIDGLLYPVLSVSEETVKPIHIGKYGRMWIDFIKTEHPGRYRNLVRFGRLWNKAAEIDEEAHELLETIENKWLNSHKPKNRQSFWEMYQLRTQARMMAEEAVLHQMIRQYH</sequence>
<keyword evidence="2" id="KW-1185">Reference proteome</keyword>
<proteinExistence type="predicted"/>
<dbReference type="EMBL" id="VUNI01000019">
    <property type="protein sequence ID" value="MST75459.1"/>
    <property type="molecule type" value="Genomic_DNA"/>
</dbReference>
<name>A0A6L5YU26_9FIRM</name>
<dbReference type="Pfam" id="PF14198">
    <property type="entry name" value="TnpV"/>
    <property type="match status" value="1"/>
</dbReference>
<comment type="caution">
    <text evidence="1">The sequence shown here is derived from an EMBL/GenBank/DDBJ whole genome shotgun (WGS) entry which is preliminary data.</text>
</comment>
<accession>A0A6L5YU26</accession>
<reference evidence="1 2" key="1">
    <citation type="submission" date="2019-08" db="EMBL/GenBank/DDBJ databases">
        <title>In-depth cultivation of the pig gut microbiome towards novel bacterial diversity and tailored functional studies.</title>
        <authorList>
            <person name="Wylensek D."/>
            <person name="Hitch T.C.A."/>
            <person name="Clavel T."/>
        </authorList>
    </citation>
    <scope>NUCLEOTIDE SEQUENCE [LARGE SCALE GENOMIC DNA]</scope>
    <source>
        <strain evidence="1 2">MUC/MUC-530-WT-4D</strain>
    </source>
</reference>
<protein>
    <submittedName>
        <fullName evidence="1">TnpV protein</fullName>
    </submittedName>
</protein>
<evidence type="ECO:0000313" key="2">
    <source>
        <dbReference type="Proteomes" id="UP000474024"/>
    </source>
</evidence>